<keyword evidence="3" id="KW-1185">Reference proteome</keyword>
<reference evidence="2 3" key="1">
    <citation type="submission" date="2022-03" db="EMBL/GenBank/DDBJ databases">
        <authorList>
            <person name="Koch H."/>
        </authorList>
    </citation>
    <scope>NUCLEOTIDE SEQUENCE [LARGE SCALE GENOMIC DNA]</scope>
    <source>
        <strain evidence="2 3">G1</strain>
    </source>
</reference>
<name>A0ABM9DBN5_9BACT</name>
<dbReference type="Proteomes" id="UP001295463">
    <property type="component" value="Chromosome"/>
</dbReference>
<evidence type="ECO:0008006" key="4">
    <source>
        <dbReference type="Google" id="ProtNLM"/>
    </source>
</evidence>
<dbReference type="RefSeq" id="WP_305732865.1">
    <property type="nucleotide sequence ID" value="NZ_OW150024.1"/>
</dbReference>
<proteinExistence type="predicted"/>
<sequence length="139" mass="14580">MKNSAKTLWLLVAFCIMSGCAAQRPVLYPNDRYKAVGEEKAQQEIDHCLKLADDAGTDDDRAAELAKRTGTAVVVGGATGAVVGAITGAVGRGSLVGAAAGGSVALLSGLFKASEPTPIYKRFVEFCLFEKGYQPIGWR</sequence>
<accession>A0ABM9DBN5</accession>
<dbReference type="PROSITE" id="PS51257">
    <property type="entry name" value="PROKAR_LIPOPROTEIN"/>
    <property type="match status" value="1"/>
</dbReference>
<gene>
    <name evidence="2" type="ORF">GEAMG1_2254</name>
</gene>
<evidence type="ECO:0000313" key="2">
    <source>
        <dbReference type="EMBL" id="CAH2032090.1"/>
    </source>
</evidence>
<protein>
    <recommendedName>
        <fullName evidence="4">Glycine-zipper-containing OmpA-like membrane domain-containing protein</fullName>
    </recommendedName>
</protein>
<evidence type="ECO:0000256" key="1">
    <source>
        <dbReference type="SAM" id="SignalP"/>
    </source>
</evidence>
<evidence type="ECO:0000313" key="3">
    <source>
        <dbReference type="Proteomes" id="UP001295463"/>
    </source>
</evidence>
<feature type="signal peptide" evidence="1">
    <location>
        <begin position="1"/>
        <end position="21"/>
    </location>
</feature>
<organism evidence="2 3">
    <name type="scientific">Trichlorobacter ammonificans</name>
    <dbReference type="NCBI Taxonomy" id="2916410"/>
    <lineage>
        <taxon>Bacteria</taxon>
        <taxon>Pseudomonadati</taxon>
        <taxon>Thermodesulfobacteriota</taxon>
        <taxon>Desulfuromonadia</taxon>
        <taxon>Geobacterales</taxon>
        <taxon>Geobacteraceae</taxon>
        <taxon>Trichlorobacter</taxon>
    </lineage>
</organism>
<dbReference type="EMBL" id="OW150024">
    <property type="protein sequence ID" value="CAH2032090.1"/>
    <property type="molecule type" value="Genomic_DNA"/>
</dbReference>
<keyword evidence="1" id="KW-0732">Signal</keyword>
<feature type="chain" id="PRO_5046811091" description="Glycine-zipper-containing OmpA-like membrane domain-containing protein" evidence="1">
    <location>
        <begin position="22"/>
        <end position="139"/>
    </location>
</feature>